<dbReference type="EMBL" id="UGOL01000001">
    <property type="protein sequence ID" value="STX81132.1"/>
    <property type="molecule type" value="Genomic_DNA"/>
</dbReference>
<evidence type="ECO:0000313" key="3">
    <source>
        <dbReference type="Proteomes" id="UP000254631"/>
    </source>
</evidence>
<dbReference type="AlphaFoldDB" id="A0A378KD29"/>
<dbReference type="GO" id="GO:0016757">
    <property type="term" value="F:glycosyltransferase activity"/>
    <property type="evidence" value="ECO:0007669"/>
    <property type="project" value="InterPro"/>
</dbReference>
<reference evidence="2 3" key="1">
    <citation type="submission" date="2018-06" db="EMBL/GenBank/DDBJ databases">
        <authorList>
            <consortium name="Pathogen Informatics"/>
            <person name="Doyle S."/>
        </authorList>
    </citation>
    <scope>NUCLEOTIDE SEQUENCE [LARGE SCALE GENOMIC DNA]</scope>
    <source>
        <strain evidence="2 3">NCTC12000</strain>
    </source>
</reference>
<dbReference type="Pfam" id="PF00534">
    <property type="entry name" value="Glycos_transf_1"/>
    <property type="match status" value="1"/>
</dbReference>
<protein>
    <submittedName>
        <fullName evidence="2">Putative glycosyl transferase</fullName>
    </submittedName>
</protein>
<accession>A0A378KD29</accession>
<evidence type="ECO:0000259" key="1">
    <source>
        <dbReference type="Pfam" id="PF00534"/>
    </source>
</evidence>
<dbReference type="Gene3D" id="3.40.50.2000">
    <property type="entry name" value="Glycogen Phosphorylase B"/>
    <property type="match status" value="1"/>
</dbReference>
<evidence type="ECO:0000313" key="2">
    <source>
        <dbReference type="EMBL" id="STX81132.1"/>
    </source>
</evidence>
<dbReference type="CDD" id="cd03809">
    <property type="entry name" value="GT4_MtfB-like"/>
    <property type="match status" value="1"/>
</dbReference>
<organism evidence="2 3">
    <name type="scientific">Legionella pneumophila</name>
    <dbReference type="NCBI Taxonomy" id="446"/>
    <lineage>
        <taxon>Bacteria</taxon>
        <taxon>Pseudomonadati</taxon>
        <taxon>Pseudomonadota</taxon>
        <taxon>Gammaproteobacteria</taxon>
        <taxon>Legionellales</taxon>
        <taxon>Legionellaceae</taxon>
        <taxon>Legionella</taxon>
    </lineage>
</organism>
<keyword evidence="2" id="KW-0808">Transferase</keyword>
<dbReference type="InterPro" id="IPR001296">
    <property type="entry name" value="Glyco_trans_1"/>
</dbReference>
<dbReference type="SUPFAM" id="SSF53756">
    <property type="entry name" value="UDP-Glycosyltransferase/glycogen phosphorylase"/>
    <property type="match status" value="1"/>
</dbReference>
<feature type="domain" description="Glycosyl transferase family 1" evidence="1">
    <location>
        <begin position="233"/>
        <end position="356"/>
    </location>
</feature>
<dbReference type="Proteomes" id="UP000254631">
    <property type="component" value="Unassembled WGS sequence"/>
</dbReference>
<dbReference type="PANTHER" id="PTHR46401:SF9">
    <property type="entry name" value="MANNOSYLTRANSFERASE A"/>
    <property type="match status" value="1"/>
</dbReference>
<name>A0A378KD29_LEGPN</name>
<proteinExistence type="predicted"/>
<sequence>MAHVIHDKTHCFLLRWELKSRLRFNLCIILMKQLLIDITSLANELRRKRPPHGIPRVTLAYLSNYYPNLQVLFRIRKRVYIFQRDISKKIILLLLSWDFNRFWDIIRLIPKGVILAEKLKPNTDYVLLKTDYGGFKNSWYIDDLKKKKINLIAVVHDLIPITNPEYCSIKNSLKFSKCLNSILDNAKGIVTVSEYTRSVLNDYVSQNKKSSPPTMTALLASGLSTCFAKEERIIKEKYFLTVSTIGDRKNHLLLLHVWRKLVEKMGGKAPKLIIVGKRSTSCNYTHALLERCSLLQGFVFETKCTDQELANYLYYARALLFPTFTEGFGLPLIEALSLKVPVIASDIPVFREIAGDIPDYLDPIDGKGWMEYIENYMLENSSLRQRQLDRISNFKIPLWDEHFAKVDAFIDLVMEAR</sequence>
<gene>
    <name evidence="2" type="ORF">NCTC12000_03159</name>
</gene>
<dbReference type="PANTHER" id="PTHR46401">
    <property type="entry name" value="GLYCOSYLTRANSFERASE WBBK-RELATED"/>
    <property type="match status" value="1"/>
</dbReference>